<protein>
    <submittedName>
        <fullName evidence="1">Uncharacterized protein</fullName>
    </submittedName>
</protein>
<comment type="caution">
    <text evidence="1">The sequence shown here is derived from an EMBL/GenBank/DDBJ whole genome shotgun (WGS) entry which is preliminary data.</text>
</comment>
<evidence type="ECO:0000313" key="2">
    <source>
        <dbReference type="Proteomes" id="UP001151760"/>
    </source>
</evidence>
<keyword evidence="2" id="KW-1185">Reference proteome</keyword>
<evidence type="ECO:0000313" key="1">
    <source>
        <dbReference type="EMBL" id="GJT10299.1"/>
    </source>
</evidence>
<dbReference type="EMBL" id="BQNB010012977">
    <property type="protein sequence ID" value="GJT10299.1"/>
    <property type="molecule type" value="Genomic_DNA"/>
</dbReference>
<accession>A0ABQ5BBN9</accession>
<gene>
    <name evidence="1" type="ORF">Tco_0857341</name>
</gene>
<name>A0ABQ5BBN9_9ASTR</name>
<reference evidence="1" key="2">
    <citation type="submission" date="2022-01" db="EMBL/GenBank/DDBJ databases">
        <authorList>
            <person name="Yamashiro T."/>
            <person name="Shiraishi A."/>
            <person name="Satake H."/>
            <person name="Nakayama K."/>
        </authorList>
    </citation>
    <scope>NUCLEOTIDE SEQUENCE</scope>
</reference>
<organism evidence="1 2">
    <name type="scientific">Tanacetum coccineum</name>
    <dbReference type="NCBI Taxonomy" id="301880"/>
    <lineage>
        <taxon>Eukaryota</taxon>
        <taxon>Viridiplantae</taxon>
        <taxon>Streptophyta</taxon>
        <taxon>Embryophyta</taxon>
        <taxon>Tracheophyta</taxon>
        <taxon>Spermatophyta</taxon>
        <taxon>Magnoliopsida</taxon>
        <taxon>eudicotyledons</taxon>
        <taxon>Gunneridae</taxon>
        <taxon>Pentapetalae</taxon>
        <taxon>asterids</taxon>
        <taxon>campanulids</taxon>
        <taxon>Asterales</taxon>
        <taxon>Asteraceae</taxon>
        <taxon>Asteroideae</taxon>
        <taxon>Anthemideae</taxon>
        <taxon>Anthemidinae</taxon>
        <taxon>Tanacetum</taxon>
    </lineage>
</organism>
<reference evidence="1" key="1">
    <citation type="journal article" date="2022" name="Int. J. Mol. Sci.">
        <title>Draft Genome of Tanacetum Coccineum: Genomic Comparison of Closely Related Tanacetum-Family Plants.</title>
        <authorList>
            <person name="Yamashiro T."/>
            <person name="Shiraishi A."/>
            <person name="Nakayama K."/>
            <person name="Satake H."/>
        </authorList>
    </citation>
    <scope>NUCLEOTIDE SEQUENCE</scope>
</reference>
<dbReference type="Proteomes" id="UP001151760">
    <property type="component" value="Unassembled WGS sequence"/>
</dbReference>
<dbReference type="Pfam" id="PF08284">
    <property type="entry name" value="RVP_2"/>
    <property type="match status" value="1"/>
</dbReference>
<proteinExistence type="predicted"/>
<sequence length="181" mass="20603">MVRLLSIYRLRRLRYLVGVFDCFPLSKVKLILVRFKGRCLVLEYLRVVRIDGSEANGIIRDPKLELESSRFTFDLVPLSYESVDVIVGENWLLRHKAEMYQEDERSYLDVEESIVVMSRSCIAGEGAGRFVVYYELGRKDLESMLGNREKVIACTFAGNTEGKVPSGKGNVDVVRGVGKKE</sequence>